<accession>A0A7S4HEY1</accession>
<sequence length="176" mass="20078">MFCDLFGKPMHVDAGIQGNENDRGAYKLTQIYQNPREFLLPTHQGLFDGVFQGALHAETDRGGVLPFSKANIAAAPTAAAANQMRKFNRVQRRLRVVVEQLFGIIKQWGLVGNQVYRGDLDAQGLNFTLCTLLTAWLLEERNSYPRGKKWANDQLEDWERQMAHWLEVDPLCPELY</sequence>
<evidence type="ECO:0000313" key="1">
    <source>
        <dbReference type="EMBL" id="CAE2197119.1"/>
    </source>
</evidence>
<protein>
    <recommendedName>
        <fullName evidence="2">DDE Tnp4 domain-containing protein</fullName>
    </recommendedName>
</protein>
<proteinExistence type="predicted"/>
<evidence type="ECO:0008006" key="2">
    <source>
        <dbReference type="Google" id="ProtNLM"/>
    </source>
</evidence>
<dbReference type="EMBL" id="HBKO01005130">
    <property type="protein sequence ID" value="CAE2197119.1"/>
    <property type="molecule type" value="Transcribed_RNA"/>
</dbReference>
<organism evidence="1">
    <name type="scientific">Prymnesium polylepis</name>
    <dbReference type="NCBI Taxonomy" id="72548"/>
    <lineage>
        <taxon>Eukaryota</taxon>
        <taxon>Haptista</taxon>
        <taxon>Haptophyta</taxon>
        <taxon>Prymnesiophyceae</taxon>
        <taxon>Prymnesiales</taxon>
        <taxon>Prymnesiaceae</taxon>
        <taxon>Prymnesium</taxon>
    </lineage>
</organism>
<gene>
    <name evidence="1" type="ORF">CPOL0286_LOCUS2473</name>
</gene>
<reference evidence="1" key="1">
    <citation type="submission" date="2021-01" db="EMBL/GenBank/DDBJ databases">
        <authorList>
            <person name="Corre E."/>
            <person name="Pelletier E."/>
            <person name="Niang G."/>
            <person name="Scheremetjew M."/>
            <person name="Finn R."/>
            <person name="Kale V."/>
            <person name="Holt S."/>
            <person name="Cochrane G."/>
            <person name="Meng A."/>
            <person name="Brown T."/>
            <person name="Cohen L."/>
        </authorList>
    </citation>
    <scope>NUCLEOTIDE SEQUENCE</scope>
    <source>
        <strain evidence="1">UIO037</strain>
    </source>
</reference>
<dbReference type="AlphaFoldDB" id="A0A7S4HEY1"/>
<name>A0A7S4HEY1_9EUKA</name>